<protein>
    <submittedName>
        <fullName evidence="2">Uncharacterized protein</fullName>
    </submittedName>
</protein>
<organism evidence="2">
    <name type="scientific">Nocardia asteroides NBRC 15531</name>
    <dbReference type="NCBI Taxonomy" id="1110697"/>
    <lineage>
        <taxon>Bacteria</taxon>
        <taxon>Bacillati</taxon>
        <taxon>Actinomycetota</taxon>
        <taxon>Actinomycetes</taxon>
        <taxon>Mycobacteriales</taxon>
        <taxon>Nocardiaceae</taxon>
        <taxon>Nocardia</taxon>
    </lineage>
</organism>
<evidence type="ECO:0000256" key="1">
    <source>
        <dbReference type="SAM" id="MobiDB-lite"/>
    </source>
</evidence>
<reference evidence="2" key="1">
    <citation type="journal article" date="2014" name="BMC Genomics">
        <title>Genome based analysis of type-I polyketide synthase and nonribosomal peptide synthetase gene clusters in seven strains of five representative Nocardia species.</title>
        <authorList>
            <person name="Komaki H."/>
            <person name="Ichikawa N."/>
            <person name="Hosoyama A."/>
            <person name="Takahashi-Nakaguchi A."/>
            <person name="Matsuzawa T."/>
            <person name="Suzuki K."/>
            <person name="Fujita N."/>
            <person name="Gonoi T."/>
        </authorList>
    </citation>
    <scope>NUCLEOTIDE SEQUENCE</scope>
    <source>
        <strain evidence="2">NBRC 15531</strain>
    </source>
</reference>
<dbReference type="EMBL" id="AB685274">
    <property type="protein sequence ID" value="BAO98822.1"/>
    <property type="molecule type" value="Genomic_DNA"/>
</dbReference>
<feature type="compositionally biased region" description="Basic and acidic residues" evidence="1">
    <location>
        <begin position="39"/>
        <end position="53"/>
    </location>
</feature>
<accession>A0A060PT68</accession>
<proteinExistence type="predicted"/>
<evidence type="ECO:0000313" key="2">
    <source>
        <dbReference type="EMBL" id="BAO98822.1"/>
    </source>
</evidence>
<sequence length="121" mass="12003">MGRVVSVGTGTGRVVRDGVVVVWSSVVVSGARDSVVGSGERDSVVASDGREPEVVSPSAGGSDGEVSVELRLNGFRGDMYGAIRQVGEGGIGTRVVVEVLLSSAIRLGAAARFAASGGGGT</sequence>
<feature type="region of interest" description="Disordered" evidence="1">
    <location>
        <begin position="37"/>
        <end position="64"/>
    </location>
</feature>
<name>A0A060PT68_NOCAS</name>
<dbReference type="AlphaFoldDB" id="A0A060PT68"/>